<feature type="compositionally biased region" description="Basic and acidic residues" evidence="1">
    <location>
        <begin position="1"/>
        <end position="18"/>
    </location>
</feature>
<dbReference type="Proteomes" id="UP000001172">
    <property type="component" value="Chromosome"/>
</dbReference>
<dbReference type="EMBL" id="BA000043">
    <property type="protein sequence ID" value="BAD75864.1"/>
    <property type="molecule type" value="Genomic_DNA"/>
</dbReference>
<dbReference type="AlphaFoldDB" id="Q5KZM2"/>
<dbReference type="KEGG" id="gka:GK1579"/>
<evidence type="ECO:0000313" key="2">
    <source>
        <dbReference type="EMBL" id="BAD75864.1"/>
    </source>
</evidence>
<dbReference type="STRING" id="235909.GK1579"/>
<reference evidence="2 3" key="1">
    <citation type="journal article" date="2004" name="Nucleic Acids Res.">
        <title>Thermoadaptation trait revealed by the genome sequence of thermophilic Geobacillus kaustophilus.</title>
        <authorList>
            <person name="Takami H."/>
            <person name="Takaki Y."/>
            <person name="Chee G.J."/>
            <person name="Nishi S."/>
            <person name="Shimamura S."/>
            <person name="Suzuki H."/>
            <person name="Matsui S."/>
            <person name="Uchiyama I."/>
        </authorList>
    </citation>
    <scope>NUCLEOTIDE SEQUENCE [LARGE SCALE GENOMIC DNA]</scope>
    <source>
        <strain evidence="2 3">HTA426</strain>
    </source>
</reference>
<name>Q5KZM2_GEOKA</name>
<keyword evidence="3" id="KW-1185">Reference proteome</keyword>
<proteinExistence type="predicted"/>
<gene>
    <name evidence="2" type="ordered locus">GK1579</name>
</gene>
<evidence type="ECO:0000256" key="1">
    <source>
        <dbReference type="SAM" id="MobiDB-lite"/>
    </source>
</evidence>
<protein>
    <submittedName>
        <fullName evidence="2">Uncharacterized protein</fullName>
    </submittedName>
</protein>
<dbReference type="HOGENOM" id="CLU_1903697_0_0_9"/>
<organism evidence="2 3">
    <name type="scientific">Geobacillus kaustophilus (strain HTA426)</name>
    <dbReference type="NCBI Taxonomy" id="235909"/>
    <lineage>
        <taxon>Bacteria</taxon>
        <taxon>Bacillati</taxon>
        <taxon>Bacillota</taxon>
        <taxon>Bacilli</taxon>
        <taxon>Bacillales</taxon>
        <taxon>Anoxybacillaceae</taxon>
        <taxon>Geobacillus</taxon>
        <taxon>Geobacillus thermoleovorans group</taxon>
    </lineage>
</organism>
<evidence type="ECO:0000313" key="3">
    <source>
        <dbReference type="Proteomes" id="UP000001172"/>
    </source>
</evidence>
<feature type="region of interest" description="Disordered" evidence="1">
    <location>
        <begin position="1"/>
        <end position="25"/>
    </location>
</feature>
<accession>Q5KZM2</accession>
<sequence length="133" mass="15234">MCACPRRKEEKTDEKETRTSGGIRQQNQSIVQIKQSAVHIEKGKDQILTSFRKKSPTSKREGARAPVHVGDECWPAIAVGSNHMLFKRAPSKRREAERVLVRLVVWHICKSLKAPPMHSRRWVSRLRGSRSLL</sequence>